<dbReference type="AlphaFoldDB" id="A0A1D3CYW0"/>
<dbReference type="Proteomes" id="UP000095192">
    <property type="component" value="Unassembled WGS sequence"/>
</dbReference>
<keyword evidence="6" id="KW-1185">Reference proteome</keyword>
<evidence type="ECO:0000256" key="1">
    <source>
        <dbReference type="ARBA" id="ARBA00007337"/>
    </source>
</evidence>
<keyword evidence="2 4" id="KW-0689">Ribosomal protein</keyword>
<name>A0A1D3CYW0_9EIME</name>
<dbReference type="InterPro" id="IPR004038">
    <property type="entry name" value="Ribosomal_eL8/eL30/eS12/Gad45"/>
</dbReference>
<dbReference type="InterPro" id="IPR018492">
    <property type="entry name" value="Ribosomal_eL8/Nhp2"/>
</dbReference>
<accession>A0A1D3CYW0</accession>
<dbReference type="GeneID" id="34619421"/>
<dbReference type="InterPro" id="IPR029064">
    <property type="entry name" value="Ribosomal_eL30-like_sf"/>
</dbReference>
<dbReference type="GO" id="GO:0003723">
    <property type="term" value="F:RNA binding"/>
    <property type="evidence" value="ECO:0007669"/>
    <property type="project" value="UniProtKB-UniRule"/>
</dbReference>
<sequence>MAVGCGTPSLCWLLALFWLPAHPQAPAANKPAGGASKKKLPANPAGKTVKKATKSLIFQKTPRNFRIGCCIQPRRELTRFVKWPKYILLQRQRRVLMQRLKVPPAINQFTSTLDKNQTRQLLRLLAKYKPETRCEKKARLIAEGEKQCGGSQATSKKPVMLKFGLNHVTDLIEIKKAKLVVIAHDVTPIDLVCWLPALCRKKDVPYCIVKGKSRLGQLVHKKACAVVAIDSVRKEDQAELEAQCKNYRLMFNDNTELRRRWGGGQLGIKSRHAQEKKQKIIDAELRKKAGLQIA</sequence>
<reference evidence="5 6" key="1">
    <citation type="journal article" date="2016" name="BMC Genomics">
        <title>Comparative genomics reveals Cyclospora cayetanensis possesses coccidia-like metabolism and invasion components but unique surface antigens.</title>
        <authorList>
            <person name="Liu S."/>
            <person name="Wang L."/>
            <person name="Zheng H."/>
            <person name="Xu Z."/>
            <person name="Roellig D.M."/>
            <person name="Li N."/>
            <person name="Frace M.A."/>
            <person name="Tang K."/>
            <person name="Arrowood M.J."/>
            <person name="Moss D.M."/>
            <person name="Zhang L."/>
            <person name="Feng Y."/>
            <person name="Xiao L."/>
        </authorList>
    </citation>
    <scope>NUCLEOTIDE SEQUENCE [LARGE SCALE GENOMIC DNA]</scope>
    <source>
        <strain evidence="5 6">CHN_HEN01</strain>
    </source>
</reference>
<keyword evidence="3 4" id="KW-0687">Ribonucleoprotein</keyword>
<gene>
    <name evidence="5" type="ORF">cyc_02586</name>
</gene>
<evidence type="ECO:0000313" key="6">
    <source>
        <dbReference type="Proteomes" id="UP000095192"/>
    </source>
</evidence>
<dbReference type="PANTHER" id="PTHR23105">
    <property type="entry name" value="RIBOSOMAL PROTEIN L7AE FAMILY MEMBER"/>
    <property type="match status" value="1"/>
</dbReference>
<organism evidence="5 6">
    <name type="scientific">Cyclospora cayetanensis</name>
    <dbReference type="NCBI Taxonomy" id="88456"/>
    <lineage>
        <taxon>Eukaryota</taxon>
        <taxon>Sar</taxon>
        <taxon>Alveolata</taxon>
        <taxon>Apicomplexa</taxon>
        <taxon>Conoidasida</taxon>
        <taxon>Coccidia</taxon>
        <taxon>Eucoccidiorida</taxon>
        <taxon>Eimeriorina</taxon>
        <taxon>Eimeriidae</taxon>
        <taxon>Cyclospora</taxon>
    </lineage>
</organism>
<dbReference type="PROSITE" id="PS01082">
    <property type="entry name" value="RIBOSOMAL_L7AE"/>
    <property type="match status" value="1"/>
</dbReference>
<evidence type="ECO:0000256" key="2">
    <source>
        <dbReference type="ARBA" id="ARBA00022980"/>
    </source>
</evidence>
<dbReference type="InterPro" id="IPR004037">
    <property type="entry name" value="Ribosomal_eL8-like_CS"/>
</dbReference>
<protein>
    <recommendedName>
        <fullName evidence="4">60S ribosomal protein L7a</fullName>
    </recommendedName>
</protein>
<dbReference type="VEuPathDB" id="ToxoDB:LOC34619421"/>
<evidence type="ECO:0000313" key="5">
    <source>
        <dbReference type="EMBL" id="OEH76383.1"/>
    </source>
</evidence>
<dbReference type="OrthoDB" id="29563at2759"/>
<dbReference type="VEuPathDB" id="ToxoDB:cyc_02586"/>
<dbReference type="InterPro" id="IPR001921">
    <property type="entry name" value="Ribosomal_eL8_euk"/>
</dbReference>
<dbReference type="GO" id="GO:0042254">
    <property type="term" value="P:ribosome biogenesis"/>
    <property type="evidence" value="ECO:0007669"/>
    <property type="project" value="InterPro"/>
</dbReference>
<comment type="function">
    <text evidence="4">Component of the ribosome.</text>
</comment>
<evidence type="ECO:0000256" key="4">
    <source>
        <dbReference type="RuleBase" id="RU367042"/>
    </source>
</evidence>
<dbReference type="Pfam" id="PF01248">
    <property type="entry name" value="Ribosomal_L7Ae"/>
    <property type="match status" value="1"/>
</dbReference>
<evidence type="ECO:0000256" key="3">
    <source>
        <dbReference type="ARBA" id="ARBA00023274"/>
    </source>
</evidence>
<dbReference type="PRINTS" id="PR00881">
    <property type="entry name" value="L7ARS6FAMILY"/>
</dbReference>
<dbReference type="GO" id="GO:0022625">
    <property type="term" value="C:cytosolic large ribosomal subunit"/>
    <property type="evidence" value="ECO:0007669"/>
    <property type="project" value="UniProtKB-UniRule"/>
</dbReference>
<dbReference type="EMBL" id="JROU02001479">
    <property type="protein sequence ID" value="OEH76383.1"/>
    <property type="molecule type" value="Genomic_DNA"/>
</dbReference>
<proteinExistence type="inferred from homology"/>
<dbReference type="InterPro" id="IPR050257">
    <property type="entry name" value="eL8/uL1-like"/>
</dbReference>
<dbReference type="Gene3D" id="3.30.1330.30">
    <property type="match status" value="1"/>
</dbReference>
<comment type="caution">
    <text evidence="5">The sequence shown here is derived from an EMBL/GenBank/DDBJ whole genome shotgun (WGS) entry which is preliminary data.</text>
</comment>
<comment type="similarity">
    <text evidence="1 4">Belongs to the eukaryotic ribosomal protein eL8 family.</text>
</comment>
<dbReference type="PRINTS" id="PR00882">
    <property type="entry name" value="RIBOSOMALL7A"/>
</dbReference>
<dbReference type="SUPFAM" id="SSF55315">
    <property type="entry name" value="L30e-like"/>
    <property type="match status" value="1"/>
</dbReference>
<dbReference type="FunFam" id="3.30.1330.30:FF:000003">
    <property type="entry name" value="60S ribosomal protein L7a"/>
    <property type="match status" value="1"/>
</dbReference>